<protein>
    <recommendedName>
        <fullName evidence="5">Clathrin heavy chain linker core motif domain-containing protein</fullName>
    </recommendedName>
</protein>
<dbReference type="GO" id="GO:0006886">
    <property type="term" value="P:intracellular protein transport"/>
    <property type="evidence" value="ECO:0007669"/>
    <property type="project" value="UniProtKB-UniRule"/>
</dbReference>
<dbReference type="Gene3D" id="1.25.40.730">
    <property type="match status" value="1"/>
</dbReference>
<evidence type="ECO:0000256" key="2">
    <source>
        <dbReference type="SAM" id="Coils"/>
    </source>
</evidence>
<dbReference type="PANTHER" id="PTHR10292:SF1">
    <property type="entry name" value="CLATHRIN HEAVY CHAIN"/>
    <property type="match status" value="1"/>
</dbReference>
<dbReference type="InterPro" id="IPR055358">
    <property type="entry name" value="CHCR"/>
</dbReference>
<feature type="repeat" description="CHCR" evidence="1">
    <location>
        <begin position="110"/>
        <end position="253"/>
    </location>
</feature>
<dbReference type="InterPro" id="IPR011990">
    <property type="entry name" value="TPR-like_helical_dom_sf"/>
</dbReference>
<dbReference type="GO" id="GO:0009506">
    <property type="term" value="C:plasmodesma"/>
    <property type="evidence" value="ECO:0007669"/>
    <property type="project" value="TreeGrafter"/>
</dbReference>
<dbReference type="STRING" id="69332.A0A388M0W2"/>
<keyword evidence="4" id="KW-1185">Reference proteome</keyword>
<evidence type="ECO:0000313" key="4">
    <source>
        <dbReference type="Proteomes" id="UP000265515"/>
    </source>
</evidence>
<feature type="coiled-coil region" evidence="2">
    <location>
        <begin position="297"/>
        <end position="327"/>
    </location>
</feature>
<feature type="repeat" description="CHCR" evidence="1">
    <location>
        <begin position="1"/>
        <end position="107"/>
    </location>
</feature>
<dbReference type="InterPro" id="IPR016024">
    <property type="entry name" value="ARM-type_fold"/>
</dbReference>
<evidence type="ECO:0000256" key="1">
    <source>
        <dbReference type="PROSITE-ProRule" id="PRU01006"/>
    </source>
</evidence>
<dbReference type="EMBL" id="BFEA01000657">
    <property type="protein sequence ID" value="GBG88217.1"/>
    <property type="molecule type" value="Genomic_DNA"/>
</dbReference>
<comment type="caution">
    <text evidence="3">The sequence shown here is derived from an EMBL/GenBank/DDBJ whole genome shotgun (WGS) entry which is preliminary data.</text>
</comment>
<dbReference type="GO" id="GO:0032051">
    <property type="term" value="F:clathrin light chain binding"/>
    <property type="evidence" value="ECO:0007669"/>
    <property type="project" value="TreeGrafter"/>
</dbReference>
<dbReference type="Gene3D" id="1.25.40.10">
    <property type="entry name" value="Tetratricopeptide repeat domain"/>
    <property type="match status" value="1"/>
</dbReference>
<dbReference type="Gramene" id="GBG88217">
    <property type="protein sequence ID" value="GBG88217"/>
    <property type="gene ID" value="CBR_g46784"/>
</dbReference>
<name>A0A388M0W2_CHABU</name>
<dbReference type="PANTHER" id="PTHR10292">
    <property type="entry name" value="CLATHRIN HEAVY CHAIN RELATED"/>
    <property type="match status" value="1"/>
</dbReference>
<evidence type="ECO:0008006" key="5">
    <source>
        <dbReference type="Google" id="ProtNLM"/>
    </source>
</evidence>
<dbReference type="Pfam" id="PF00637">
    <property type="entry name" value="Clathrin"/>
    <property type="match status" value="2"/>
</dbReference>
<dbReference type="PROSITE" id="PS50236">
    <property type="entry name" value="CHCR"/>
    <property type="match status" value="2"/>
</dbReference>
<dbReference type="AlphaFoldDB" id="A0A388M0W2"/>
<dbReference type="OrthoDB" id="2113814at2759"/>
<dbReference type="GO" id="GO:0009507">
    <property type="term" value="C:chloroplast"/>
    <property type="evidence" value="ECO:0007669"/>
    <property type="project" value="TreeGrafter"/>
</dbReference>
<reference evidence="3 4" key="1">
    <citation type="journal article" date="2018" name="Cell">
        <title>The Chara Genome: Secondary Complexity and Implications for Plant Terrestrialization.</title>
        <authorList>
            <person name="Nishiyama T."/>
            <person name="Sakayama H."/>
            <person name="Vries J.D."/>
            <person name="Buschmann H."/>
            <person name="Saint-Marcoux D."/>
            <person name="Ullrich K.K."/>
            <person name="Haas F.B."/>
            <person name="Vanderstraeten L."/>
            <person name="Becker D."/>
            <person name="Lang D."/>
            <person name="Vosolsobe S."/>
            <person name="Rombauts S."/>
            <person name="Wilhelmsson P.K.I."/>
            <person name="Janitza P."/>
            <person name="Kern R."/>
            <person name="Heyl A."/>
            <person name="Rumpler F."/>
            <person name="Villalobos L.I.A.C."/>
            <person name="Clay J.M."/>
            <person name="Skokan R."/>
            <person name="Toyoda A."/>
            <person name="Suzuki Y."/>
            <person name="Kagoshima H."/>
            <person name="Schijlen E."/>
            <person name="Tajeshwar N."/>
            <person name="Catarino B."/>
            <person name="Hetherington A.J."/>
            <person name="Saltykova A."/>
            <person name="Bonnot C."/>
            <person name="Breuninger H."/>
            <person name="Symeonidi A."/>
            <person name="Radhakrishnan G.V."/>
            <person name="Van Nieuwerburgh F."/>
            <person name="Deforce D."/>
            <person name="Chang C."/>
            <person name="Karol K.G."/>
            <person name="Hedrich R."/>
            <person name="Ulvskov P."/>
            <person name="Glockner G."/>
            <person name="Delwiche C.F."/>
            <person name="Petrasek J."/>
            <person name="Van de Peer Y."/>
            <person name="Friml J."/>
            <person name="Beilby M."/>
            <person name="Dolan L."/>
            <person name="Kohara Y."/>
            <person name="Sugano S."/>
            <person name="Fujiyama A."/>
            <person name="Delaux P.-M."/>
            <person name="Quint M."/>
            <person name="TheiBen G."/>
            <person name="Hagemann M."/>
            <person name="Harholt J."/>
            <person name="Dunand C."/>
            <person name="Zachgo S."/>
            <person name="Langdale J."/>
            <person name="Maumus F."/>
            <person name="Straeten D.V.D."/>
            <person name="Gould S.B."/>
            <person name="Rensing S.A."/>
        </authorList>
    </citation>
    <scope>NUCLEOTIDE SEQUENCE [LARGE SCALE GENOMIC DNA]</scope>
    <source>
        <strain evidence="3 4">S276</strain>
    </source>
</reference>
<dbReference type="GO" id="GO:0005794">
    <property type="term" value="C:Golgi apparatus"/>
    <property type="evidence" value="ECO:0007669"/>
    <property type="project" value="TreeGrafter"/>
</dbReference>
<dbReference type="FunFam" id="1.25.40.730:FF:000002">
    <property type="entry name" value="Clathrin heavy chain"/>
    <property type="match status" value="1"/>
</dbReference>
<accession>A0A388M0W2</accession>
<sequence>MGIFTELGILYARYRPEKLMEHLKLFAVRVNIPKLIRVCEEQMHWQELTFLYIQYDEFDNAAMTIINHSPDAWDHMQFKDVAVKVANLEIQYKSITFYLEEHPDLLNDLLNVLKRRIDHSRVVDILRKANSLPLIKPYLIAVQSDDVIAVNEALHELYIEEEDYEKLRESVDHYVNFEQIGLAQQLEEHELLEFRRIAGYIYRKNGRWEQSIALAKMDNLYSDAMDTAAASGSRQLAEDLLYFFVEQGKKECFAACLYTCYDLIRCDVAIELSWVNKMMDCSTPYLLQYLREYTIKIDDLIKDKLDAIKERKELEEHQKEALQQQGNTNNITQM</sequence>
<keyword evidence="2" id="KW-0175">Coiled coil</keyword>
<organism evidence="3 4">
    <name type="scientific">Chara braunii</name>
    <name type="common">Braun's stonewort</name>
    <dbReference type="NCBI Taxonomy" id="69332"/>
    <lineage>
        <taxon>Eukaryota</taxon>
        <taxon>Viridiplantae</taxon>
        <taxon>Streptophyta</taxon>
        <taxon>Charophyceae</taxon>
        <taxon>Charales</taxon>
        <taxon>Characeae</taxon>
        <taxon>Chara</taxon>
    </lineage>
</organism>
<dbReference type="SUPFAM" id="SSF48371">
    <property type="entry name" value="ARM repeat"/>
    <property type="match status" value="1"/>
</dbReference>
<dbReference type="GO" id="GO:0071439">
    <property type="term" value="C:clathrin complex"/>
    <property type="evidence" value="ECO:0007669"/>
    <property type="project" value="TreeGrafter"/>
</dbReference>
<dbReference type="SMART" id="SM00299">
    <property type="entry name" value="CLH"/>
    <property type="match status" value="2"/>
</dbReference>
<dbReference type="GO" id="GO:0006898">
    <property type="term" value="P:receptor-mediated endocytosis"/>
    <property type="evidence" value="ECO:0007669"/>
    <property type="project" value="TreeGrafter"/>
</dbReference>
<dbReference type="Proteomes" id="UP000265515">
    <property type="component" value="Unassembled WGS sequence"/>
</dbReference>
<evidence type="ECO:0000313" key="3">
    <source>
        <dbReference type="EMBL" id="GBG88217.1"/>
    </source>
</evidence>
<dbReference type="OMA" id="KRFTHAV"/>
<dbReference type="GO" id="GO:0005886">
    <property type="term" value="C:plasma membrane"/>
    <property type="evidence" value="ECO:0007669"/>
    <property type="project" value="TreeGrafter"/>
</dbReference>
<proteinExistence type="predicted"/>
<dbReference type="InterPro" id="IPR000547">
    <property type="entry name" value="Clathrin_H-chain/VPS_repeat"/>
</dbReference>
<gene>
    <name evidence="3" type="ORF">CBR_g46784</name>
</gene>